<dbReference type="GO" id="GO:0031012">
    <property type="term" value="C:extracellular matrix"/>
    <property type="evidence" value="ECO:0007669"/>
    <property type="project" value="TreeGrafter"/>
</dbReference>
<dbReference type="Gene3D" id="3.60.10.10">
    <property type="entry name" value="Endonuclease/exonuclease/phosphatase"/>
    <property type="match status" value="1"/>
</dbReference>
<accession>A0A2I0UF78</accession>
<dbReference type="AlphaFoldDB" id="A0A2I0UF78"/>
<keyword evidence="3" id="KW-0808">Transferase</keyword>
<reference evidence="4" key="2">
    <citation type="submission" date="2017-12" db="EMBL/GenBank/DDBJ databases">
        <title>Genome sequence of the Bar-tailed Godwit (Limosa lapponica baueri).</title>
        <authorList>
            <person name="Lima N.C.B."/>
            <person name="Parody-Merino A.M."/>
            <person name="Battley P.F."/>
            <person name="Fidler A.E."/>
            <person name="Prosdocimi F."/>
        </authorList>
    </citation>
    <scope>NUCLEOTIDE SEQUENCE [LARGE SCALE GENOMIC DNA]</scope>
</reference>
<evidence type="ECO:0000259" key="2">
    <source>
        <dbReference type="Pfam" id="PF03372"/>
    </source>
</evidence>
<dbReference type="OrthoDB" id="9399505at2759"/>
<keyword evidence="3" id="KW-0548">Nucleotidyltransferase</keyword>
<dbReference type="SUPFAM" id="SSF56219">
    <property type="entry name" value="DNase I-like"/>
    <property type="match status" value="1"/>
</dbReference>
<proteinExistence type="predicted"/>
<dbReference type="EMBL" id="KZ505809">
    <property type="protein sequence ID" value="PKU44695.1"/>
    <property type="molecule type" value="Genomic_DNA"/>
</dbReference>
<evidence type="ECO:0000313" key="4">
    <source>
        <dbReference type="Proteomes" id="UP000233556"/>
    </source>
</evidence>
<protein>
    <submittedName>
        <fullName evidence="3">Rna-directed dna polymerase from mobile element jockey-like</fullName>
    </submittedName>
</protein>
<evidence type="ECO:0000313" key="3">
    <source>
        <dbReference type="EMBL" id="PKU44695.1"/>
    </source>
</evidence>
<feature type="region of interest" description="Disordered" evidence="1">
    <location>
        <begin position="279"/>
        <end position="329"/>
    </location>
</feature>
<evidence type="ECO:0000256" key="1">
    <source>
        <dbReference type="SAM" id="MobiDB-lite"/>
    </source>
</evidence>
<dbReference type="Pfam" id="PF03372">
    <property type="entry name" value="Exo_endo_phos"/>
    <property type="match status" value="1"/>
</dbReference>
<dbReference type="Proteomes" id="UP000233556">
    <property type="component" value="Unassembled WGS sequence"/>
</dbReference>
<keyword evidence="3" id="KW-0695">RNA-directed DNA polymerase</keyword>
<feature type="domain" description="Endonuclease/exonuclease/phosphatase" evidence="2">
    <location>
        <begin position="6"/>
        <end position="66"/>
    </location>
</feature>
<dbReference type="GO" id="GO:0007508">
    <property type="term" value="P:larval heart development"/>
    <property type="evidence" value="ECO:0007669"/>
    <property type="project" value="TreeGrafter"/>
</dbReference>
<dbReference type="GO" id="GO:0061343">
    <property type="term" value="P:cell adhesion involved in heart morphogenesis"/>
    <property type="evidence" value="ECO:0007669"/>
    <property type="project" value="TreeGrafter"/>
</dbReference>
<keyword evidence="4" id="KW-1185">Reference proteome</keyword>
<organism evidence="3 4">
    <name type="scientific">Limosa lapponica baueri</name>
    <dbReference type="NCBI Taxonomy" id="1758121"/>
    <lineage>
        <taxon>Eukaryota</taxon>
        <taxon>Metazoa</taxon>
        <taxon>Chordata</taxon>
        <taxon>Craniata</taxon>
        <taxon>Vertebrata</taxon>
        <taxon>Euteleostomi</taxon>
        <taxon>Archelosauria</taxon>
        <taxon>Archosauria</taxon>
        <taxon>Dinosauria</taxon>
        <taxon>Saurischia</taxon>
        <taxon>Theropoda</taxon>
        <taxon>Coelurosauria</taxon>
        <taxon>Aves</taxon>
        <taxon>Neognathae</taxon>
        <taxon>Neoaves</taxon>
        <taxon>Charadriiformes</taxon>
        <taxon>Scolopacidae</taxon>
        <taxon>Limosa</taxon>
    </lineage>
</organism>
<name>A0A2I0UF78_LIMLA</name>
<sequence>MGNKQEELQAIVQQESYDVVAIMETWWDDSHDWSAAIDGYKLFRRSSRGRRGDGVALYVREGYECQELIEGNIGELIYRGGEQNEAPIIQREVVRDLLQHLDINKSVGPDGIHLRVLRELVEVLTEPLSIIYQQSWQTGEVPADWRLANVIPFHKKGQQDDLGNSRPVSLTSVPGKAMEQIILSAIMRHMKVTQVTRPSQHGYMRGRSCLTNLISFNDKVTRLYPPGDLDRLDGWAEANGMRVNKAKCRVLPSGPTKPLQRSRLGAEWLELPGRKGPGGVGRLWAEQEPAVCPGGQEGQQHPGLDQEQRGEEDSGGDGPPVLGTGEAPP</sequence>
<dbReference type="InterPro" id="IPR036691">
    <property type="entry name" value="Endo/exonu/phosph_ase_sf"/>
</dbReference>
<dbReference type="GO" id="GO:0003964">
    <property type="term" value="F:RNA-directed DNA polymerase activity"/>
    <property type="evidence" value="ECO:0007669"/>
    <property type="project" value="UniProtKB-KW"/>
</dbReference>
<gene>
    <name evidence="3" type="ORF">llap_5008</name>
</gene>
<reference evidence="4" key="1">
    <citation type="submission" date="2017-11" db="EMBL/GenBank/DDBJ databases">
        <authorList>
            <person name="Lima N.C."/>
            <person name="Parody-Merino A.M."/>
            <person name="Battley P.F."/>
            <person name="Fidler A.E."/>
            <person name="Prosdocimi F."/>
        </authorList>
    </citation>
    <scope>NUCLEOTIDE SEQUENCE [LARGE SCALE GENOMIC DNA]</scope>
</reference>
<dbReference type="PANTHER" id="PTHR33395:SF22">
    <property type="entry name" value="REVERSE TRANSCRIPTASE DOMAIN-CONTAINING PROTEIN"/>
    <property type="match status" value="1"/>
</dbReference>
<dbReference type="InterPro" id="IPR005135">
    <property type="entry name" value="Endo/exonuclease/phosphatase"/>
</dbReference>
<dbReference type="PANTHER" id="PTHR33395">
    <property type="entry name" value="TRANSCRIPTASE, PUTATIVE-RELATED-RELATED"/>
    <property type="match status" value="1"/>
</dbReference>